<feature type="region of interest" description="Disordered" evidence="1">
    <location>
        <begin position="127"/>
        <end position="155"/>
    </location>
</feature>
<protein>
    <submittedName>
        <fullName evidence="2">Uncharacterized protein</fullName>
    </submittedName>
</protein>
<accession>A0A4Z2HEC7</accession>
<gene>
    <name evidence="2" type="ORF">EYF80_025557</name>
</gene>
<dbReference type="EMBL" id="SRLO01000257">
    <property type="protein sequence ID" value="TNN64189.1"/>
    <property type="molecule type" value="Genomic_DNA"/>
</dbReference>
<evidence type="ECO:0000256" key="1">
    <source>
        <dbReference type="SAM" id="MobiDB-lite"/>
    </source>
</evidence>
<evidence type="ECO:0000313" key="3">
    <source>
        <dbReference type="Proteomes" id="UP000314294"/>
    </source>
</evidence>
<keyword evidence="3" id="KW-1185">Reference proteome</keyword>
<reference evidence="2 3" key="1">
    <citation type="submission" date="2019-03" db="EMBL/GenBank/DDBJ databases">
        <title>First draft genome of Liparis tanakae, snailfish: a comprehensive survey of snailfish specific genes.</title>
        <authorList>
            <person name="Kim W."/>
            <person name="Song I."/>
            <person name="Jeong J.-H."/>
            <person name="Kim D."/>
            <person name="Kim S."/>
            <person name="Ryu S."/>
            <person name="Song J.Y."/>
            <person name="Lee S.K."/>
        </authorList>
    </citation>
    <scope>NUCLEOTIDE SEQUENCE [LARGE SCALE GENOMIC DNA]</scope>
    <source>
        <tissue evidence="2">Muscle</tissue>
    </source>
</reference>
<comment type="caution">
    <text evidence="2">The sequence shown here is derived from an EMBL/GenBank/DDBJ whole genome shotgun (WGS) entry which is preliminary data.</text>
</comment>
<name>A0A4Z2HEC7_9TELE</name>
<organism evidence="2 3">
    <name type="scientific">Liparis tanakae</name>
    <name type="common">Tanaka's snailfish</name>
    <dbReference type="NCBI Taxonomy" id="230148"/>
    <lineage>
        <taxon>Eukaryota</taxon>
        <taxon>Metazoa</taxon>
        <taxon>Chordata</taxon>
        <taxon>Craniata</taxon>
        <taxon>Vertebrata</taxon>
        <taxon>Euteleostomi</taxon>
        <taxon>Actinopterygii</taxon>
        <taxon>Neopterygii</taxon>
        <taxon>Teleostei</taxon>
        <taxon>Neoteleostei</taxon>
        <taxon>Acanthomorphata</taxon>
        <taxon>Eupercaria</taxon>
        <taxon>Perciformes</taxon>
        <taxon>Cottioidei</taxon>
        <taxon>Cottales</taxon>
        <taxon>Liparidae</taxon>
        <taxon>Liparis</taxon>
    </lineage>
</organism>
<sequence length="395" mass="41091">MVMVPYFSYPGRGEAVTLTSISPPSGCVPVRAPYSAPHVGHTGLQPVQNECRQRRVSLPGAAIGSMQMGHGSSSSPGPTGGVFAGAPPTGLVQELAVFAGAPPTRLVLELGVLWERNSFSLARCTKDPVAVRSPPPGPPSKRISGNLVPRRQGRGLQVGRRPLVERDEPLPDQVVADGERGGVARSENHPLRAAGLVELFDGETAPLNLLKFLGVFLVDEGHDDPGHGHRRDVRRGAQAGAEGLQLLKGSSHRVDAGLLLQGVRQKKLLQSHRVFEVLFRDEDTDVRLQLQTTTTTTTTTEFTSTGTSPGPVNPVLSSCLIALGPLVLTYGPGASPGASPGAGPGASPVPTSMLLAVLTPGTDATRCVGSFHFEAQPVGGAAAPSGGEPVHRTPT</sequence>
<dbReference type="Proteomes" id="UP000314294">
    <property type="component" value="Unassembled WGS sequence"/>
</dbReference>
<dbReference type="AlphaFoldDB" id="A0A4Z2HEC7"/>
<proteinExistence type="predicted"/>
<evidence type="ECO:0000313" key="2">
    <source>
        <dbReference type="EMBL" id="TNN64189.1"/>
    </source>
</evidence>